<proteinExistence type="predicted"/>
<keyword evidence="1" id="KW-0812">Transmembrane</keyword>
<dbReference type="Proteomes" id="UP000230956">
    <property type="component" value="Unassembled WGS sequence"/>
</dbReference>
<comment type="caution">
    <text evidence="2">The sequence shown here is derived from an EMBL/GenBank/DDBJ whole genome shotgun (WGS) entry which is preliminary data.</text>
</comment>
<dbReference type="AlphaFoldDB" id="A0A2M7T5T2"/>
<protein>
    <submittedName>
        <fullName evidence="2">Uncharacterized protein</fullName>
    </submittedName>
</protein>
<keyword evidence="1" id="KW-1133">Transmembrane helix</keyword>
<keyword evidence="1" id="KW-0472">Membrane</keyword>
<feature type="transmembrane region" description="Helical" evidence="1">
    <location>
        <begin position="56"/>
        <end position="74"/>
    </location>
</feature>
<evidence type="ECO:0000256" key="1">
    <source>
        <dbReference type="SAM" id="Phobius"/>
    </source>
</evidence>
<feature type="transmembrane region" description="Helical" evidence="1">
    <location>
        <begin position="123"/>
        <end position="146"/>
    </location>
</feature>
<reference evidence="3" key="1">
    <citation type="submission" date="2017-09" db="EMBL/GenBank/DDBJ databases">
        <title>Depth-based differentiation of microbial function through sediment-hosted aquifers and enrichment of novel symbionts in the deep terrestrial subsurface.</title>
        <authorList>
            <person name="Probst A.J."/>
            <person name="Ladd B."/>
            <person name="Jarett J.K."/>
            <person name="Geller-Mcgrath D.E."/>
            <person name="Sieber C.M.K."/>
            <person name="Emerson J.B."/>
            <person name="Anantharaman K."/>
            <person name="Thomas B.C."/>
            <person name="Malmstrom R."/>
            <person name="Stieglmeier M."/>
            <person name="Klingl A."/>
            <person name="Woyke T."/>
            <person name="Ryan C.M."/>
            <person name="Banfield J.F."/>
        </authorList>
    </citation>
    <scope>NUCLEOTIDE SEQUENCE [LARGE SCALE GENOMIC DNA]</scope>
</reference>
<dbReference type="RefSeq" id="WP_286977416.1">
    <property type="nucleotide sequence ID" value="NZ_PFNG01000230.1"/>
</dbReference>
<name>A0A2M7T5T2_9ACTN</name>
<evidence type="ECO:0000313" key="3">
    <source>
        <dbReference type="Proteomes" id="UP000230956"/>
    </source>
</evidence>
<feature type="transmembrane region" description="Helical" evidence="1">
    <location>
        <begin position="7"/>
        <end position="25"/>
    </location>
</feature>
<organism evidence="2 3">
    <name type="scientific">Candidatus Aquicultor secundus</name>
    <dbReference type="NCBI Taxonomy" id="1973895"/>
    <lineage>
        <taxon>Bacteria</taxon>
        <taxon>Bacillati</taxon>
        <taxon>Actinomycetota</taxon>
        <taxon>Candidatus Aquicultoria</taxon>
        <taxon>Candidatus Aquicultorales</taxon>
        <taxon>Candidatus Aquicultoraceae</taxon>
        <taxon>Candidatus Aquicultor</taxon>
    </lineage>
</organism>
<sequence>MHSKRFYLAIAFIATFFIHGVYLTWQSMWASSKWIQTAADSSFLTNLTRYFQTQDYLLGISYGLSLAFMVYAFLRLKEGQKSGAAGLVGGATLTGLLYFGGCFLIGCCGSPMLVVYLNLFGAGFLGFAKPLVLILTMLSITIGYFWMERKAKTATCNCPGGLCGEVANDEPRVDR</sequence>
<feature type="transmembrane region" description="Helical" evidence="1">
    <location>
        <begin position="95"/>
        <end position="117"/>
    </location>
</feature>
<accession>A0A2M7T5T2</accession>
<evidence type="ECO:0000313" key="2">
    <source>
        <dbReference type="EMBL" id="PIZ35681.1"/>
    </source>
</evidence>
<dbReference type="EMBL" id="PFNG01000230">
    <property type="protein sequence ID" value="PIZ35681.1"/>
    <property type="molecule type" value="Genomic_DNA"/>
</dbReference>
<gene>
    <name evidence="2" type="ORF">COY37_09880</name>
</gene>